<feature type="chain" id="PRO_5028810445" description="Peptidase S1 domain-containing protein" evidence="2">
    <location>
        <begin position="21"/>
        <end position="127"/>
    </location>
</feature>
<feature type="signal peptide" evidence="2">
    <location>
        <begin position="1"/>
        <end position="20"/>
    </location>
</feature>
<dbReference type="GO" id="GO:0006508">
    <property type="term" value="P:proteolysis"/>
    <property type="evidence" value="ECO:0007669"/>
    <property type="project" value="InterPro"/>
</dbReference>
<evidence type="ECO:0000256" key="1">
    <source>
        <dbReference type="ARBA" id="ARBA00023157"/>
    </source>
</evidence>
<dbReference type="OrthoDB" id="4915747at2759"/>
<dbReference type="SUPFAM" id="SSF50494">
    <property type="entry name" value="Trypsin-like serine proteases"/>
    <property type="match status" value="1"/>
</dbReference>
<evidence type="ECO:0000313" key="4">
    <source>
        <dbReference type="EMBL" id="QLI69573.1"/>
    </source>
</evidence>
<gene>
    <name evidence="4" type="ORF">G6M90_00g053390</name>
</gene>
<evidence type="ECO:0000259" key="3">
    <source>
        <dbReference type="Pfam" id="PF00089"/>
    </source>
</evidence>
<keyword evidence="1" id="KW-1015">Disulfide bond</keyword>
<dbReference type="Proteomes" id="UP000510686">
    <property type="component" value="Chromosome 3"/>
</dbReference>
<sequence length="127" mass="13504">MAGKVTTMLVLALSAISTLAAMDKRIVGGDRAKLGEFPFMVSLEGPRAVNRTNGGGVKVKVASIKQHPDYRLNPTKVGQTGPDFAINDIAIVKLATPIQESKTIRYARLPEDGFDPAPNSTAIAIGW</sequence>
<dbReference type="InterPro" id="IPR009003">
    <property type="entry name" value="Peptidase_S1_PA"/>
</dbReference>
<feature type="domain" description="Peptidase S1" evidence="3">
    <location>
        <begin position="48"/>
        <end position="127"/>
    </location>
</feature>
<keyword evidence="5" id="KW-1185">Reference proteome</keyword>
<dbReference type="Pfam" id="PF00089">
    <property type="entry name" value="Trypsin"/>
    <property type="match status" value="1"/>
</dbReference>
<dbReference type="Gene3D" id="2.40.10.10">
    <property type="entry name" value="Trypsin-like serine proteases"/>
    <property type="match status" value="2"/>
</dbReference>
<proteinExistence type="predicted"/>
<protein>
    <recommendedName>
        <fullName evidence="3">Peptidase S1 domain-containing protein</fullName>
    </recommendedName>
</protein>
<dbReference type="GO" id="GO:0004252">
    <property type="term" value="F:serine-type endopeptidase activity"/>
    <property type="evidence" value="ECO:0007669"/>
    <property type="project" value="InterPro"/>
</dbReference>
<dbReference type="KEGG" id="mbrn:26246826"/>
<organism evidence="4 5">
    <name type="scientific">Metarhizium brunneum</name>
    <dbReference type="NCBI Taxonomy" id="500148"/>
    <lineage>
        <taxon>Eukaryota</taxon>
        <taxon>Fungi</taxon>
        <taxon>Dikarya</taxon>
        <taxon>Ascomycota</taxon>
        <taxon>Pezizomycotina</taxon>
        <taxon>Sordariomycetes</taxon>
        <taxon>Hypocreomycetidae</taxon>
        <taxon>Hypocreales</taxon>
        <taxon>Clavicipitaceae</taxon>
        <taxon>Metarhizium</taxon>
    </lineage>
</organism>
<evidence type="ECO:0000313" key="5">
    <source>
        <dbReference type="Proteomes" id="UP000510686"/>
    </source>
</evidence>
<dbReference type="AlphaFoldDB" id="A0A7D5UYF0"/>
<keyword evidence="2" id="KW-0732">Signal</keyword>
<dbReference type="InterPro" id="IPR001254">
    <property type="entry name" value="Trypsin_dom"/>
</dbReference>
<dbReference type="InterPro" id="IPR043504">
    <property type="entry name" value="Peptidase_S1_PA_chymotrypsin"/>
</dbReference>
<dbReference type="PANTHER" id="PTHR24252">
    <property type="entry name" value="ACROSIN-RELATED"/>
    <property type="match status" value="1"/>
</dbReference>
<name>A0A7D5UYF0_9HYPO</name>
<dbReference type="PANTHER" id="PTHR24252:SF7">
    <property type="entry name" value="HYALIN"/>
    <property type="match status" value="1"/>
</dbReference>
<evidence type="ECO:0000256" key="2">
    <source>
        <dbReference type="SAM" id="SignalP"/>
    </source>
</evidence>
<reference evidence="4 5" key="1">
    <citation type="submission" date="2020-07" db="EMBL/GenBank/DDBJ databases">
        <title>Telomere length de novo assembly of all 7 chromosomes of the fungus, Metarhizium brunneum, using a novel assembly pipeline.</title>
        <authorList>
            <person name="Saud z."/>
            <person name="Kortsinoglou A."/>
            <person name="Kouvelis V.N."/>
            <person name="Butt T.M."/>
        </authorList>
    </citation>
    <scope>NUCLEOTIDE SEQUENCE [LARGE SCALE GENOMIC DNA]</scope>
    <source>
        <strain evidence="4 5">4556</strain>
    </source>
</reference>
<accession>A0A7D5UYF0</accession>
<dbReference type="GeneID" id="26246826"/>
<dbReference type="RefSeq" id="XP_065986830.1">
    <property type="nucleotide sequence ID" value="XM_066130560.1"/>
</dbReference>
<dbReference type="EMBL" id="CP058934">
    <property type="protein sequence ID" value="QLI69573.1"/>
    <property type="molecule type" value="Genomic_DNA"/>
</dbReference>